<dbReference type="GO" id="GO:0000122">
    <property type="term" value="P:negative regulation of transcription by RNA polymerase II"/>
    <property type="evidence" value="ECO:0007669"/>
    <property type="project" value="TreeGrafter"/>
</dbReference>
<organism evidence="5 6">
    <name type="scientific">Mycena pura</name>
    <dbReference type="NCBI Taxonomy" id="153505"/>
    <lineage>
        <taxon>Eukaryota</taxon>
        <taxon>Fungi</taxon>
        <taxon>Dikarya</taxon>
        <taxon>Basidiomycota</taxon>
        <taxon>Agaricomycotina</taxon>
        <taxon>Agaricomycetes</taxon>
        <taxon>Agaricomycetidae</taxon>
        <taxon>Agaricales</taxon>
        <taxon>Marasmiineae</taxon>
        <taxon>Mycenaceae</taxon>
        <taxon>Mycena</taxon>
    </lineage>
</organism>
<proteinExistence type="predicted"/>
<feature type="DNA-binding region" description="HMG box" evidence="3">
    <location>
        <begin position="1"/>
        <end position="69"/>
    </location>
</feature>
<dbReference type="PROSITE" id="PS50118">
    <property type="entry name" value="HMG_BOX_2"/>
    <property type="match status" value="1"/>
</dbReference>
<reference evidence="5" key="1">
    <citation type="submission" date="2023-03" db="EMBL/GenBank/DDBJ databases">
        <title>Massive genome expansion in bonnet fungi (Mycena s.s.) driven by repeated elements and novel gene families across ecological guilds.</title>
        <authorList>
            <consortium name="Lawrence Berkeley National Laboratory"/>
            <person name="Harder C.B."/>
            <person name="Miyauchi S."/>
            <person name="Viragh M."/>
            <person name="Kuo A."/>
            <person name="Thoen E."/>
            <person name="Andreopoulos B."/>
            <person name="Lu D."/>
            <person name="Skrede I."/>
            <person name="Drula E."/>
            <person name="Henrissat B."/>
            <person name="Morin E."/>
            <person name="Kohler A."/>
            <person name="Barry K."/>
            <person name="LaButti K."/>
            <person name="Morin E."/>
            <person name="Salamov A."/>
            <person name="Lipzen A."/>
            <person name="Mereny Z."/>
            <person name="Hegedus B."/>
            <person name="Baldrian P."/>
            <person name="Stursova M."/>
            <person name="Weitz H."/>
            <person name="Taylor A."/>
            <person name="Grigoriev I.V."/>
            <person name="Nagy L.G."/>
            <person name="Martin F."/>
            <person name="Kauserud H."/>
        </authorList>
    </citation>
    <scope>NUCLEOTIDE SEQUENCE</scope>
    <source>
        <strain evidence="5">9144</strain>
    </source>
</reference>
<dbReference type="EMBL" id="JARJCW010000073">
    <property type="protein sequence ID" value="KAJ7198360.1"/>
    <property type="molecule type" value="Genomic_DNA"/>
</dbReference>
<feature type="non-terminal residue" evidence="5">
    <location>
        <position position="72"/>
    </location>
</feature>
<evidence type="ECO:0000313" key="5">
    <source>
        <dbReference type="EMBL" id="KAJ7198360.1"/>
    </source>
</evidence>
<keyword evidence="6" id="KW-1185">Reference proteome</keyword>
<dbReference type="PANTHER" id="PTHR10270:SF161">
    <property type="entry name" value="SEX-DETERMINING REGION Y PROTEIN"/>
    <property type="match status" value="1"/>
</dbReference>
<dbReference type="AlphaFoldDB" id="A0AAD6V316"/>
<gene>
    <name evidence="5" type="ORF">GGX14DRAFT_342360</name>
</gene>
<evidence type="ECO:0000256" key="3">
    <source>
        <dbReference type="PROSITE-ProRule" id="PRU00267"/>
    </source>
</evidence>
<accession>A0AAD6V316</accession>
<keyword evidence="2" id="KW-0804">Transcription</keyword>
<keyword evidence="1 3" id="KW-0238">DNA-binding</keyword>
<dbReference type="InterPro" id="IPR036910">
    <property type="entry name" value="HMG_box_dom_sf"/>
</dbReference>
<feature type="non-terminal residue" evidence="5">
    <location>
        <position position="1"/>
    </location>
</feature>
<comment type="caution">
    <text evidence="5">The sequence shown here is derived from an EMBL/GenBank/DDBJ whole genome shotgun (WGS) entry which is preliminary data.</text>
</comment>
<dbReference type="CDD" id="cd01389">
    <property type="entry name" value="HMG-box_ROX1-like"/>
    <property type="match status" value="1"/>
</dbReference>
<sequence length="72" mass="8663">RPPNAFMLFRSYSSKILAVDADGKKRRQLELNNIISQQWRALPLDERARWDSLAAEKKMEHRARYPNYKYRP</sequence>
<evidence type="ECO:0000256" key="2">
    <source>
        <dbReference type="ARBA" id="ARBA00023163"/>
    </source>
</evidence>
<protein>
    <recommendedName>
        <fullName evidence="4">HMG box domain-containing protein</fullName>
    </recommendedName>
</protein>
<name>A0AAD6V316_9AGAR</name>
<dbReference type="GO" id="GO:0005634">
    <property type="term" value="C:nucleus"/>
    <property type="evidence" value="ECO:0007669"/>
    <property type="project" value="UniProtKB-UniRule"/>
</dbReference>
<keyword evidence="3" id="KW-0539">Nucleus</keyword>
<dbReference type="Pfam" id="PF00505">
    <property type="entry name" value="HMG_box"/>
    <property type="match status" value="1"/>
</dbReference>
<evidence type="ECO:0000256" key="1">
    <source>
        <dbReference type="ARBA" id="ARBA00023125"/>
    </source>
</evidence>
<dbReference type="SUPFAM" id="SSF47095">
    <property type="entry name" value="HMG-box"/>
    <property type="match status" value="1"/>
</dbReference>
<evidence type="ECO:0000259" key="4">
    <source>
        <dbReference type="PROSITE" id="PS50118"/>
    </source>
</evidence>
<dbReference type="Gene3D" id="1.10.30.10">
    <property type="entry name" value="High mobility group box domain"/>
    <property type="match status" value="1"/>
</dbReference>
<dbReference type="GO" id="GO:0030154">
    <property type="term" value="P:cell differentiation"/>
    <property type="evidence" value="ECO:0007669"/>
    <property type="project" value="TreeGrafter"/>
</dbReference>
<feature type="domain" description="HMG box" evidence="4">
    <location>
        <begin position="1"/>
        <end position="69"/>
    </location>
</feature>
<dbReference type="InterPro" id="IPR050140">
    <property type="entry name" value="SRY-related_HMG-box_TF-like"/>
</dbReference>
<evidence type="ECO:0000313" key="6">
    <source>
        <dbReference type="Proteomes" id="UP001219525"/>
    </source>
</evidence>
<dbReference type="Proteomes" id="UP001219525">
    <property type="component" value="Unassembled WGS sequence"/>
</dbReference>
<dbReference type="GO" id="GO:0001228">
    <property type="term" value="F:DNA-binding transcription activator activity, RNA polymerase II-specific"/>
    <property type="evidence" value="ECO:0007669"/>
    <property type="project" value="TreeGrafter"/>
</dbReference>
<dbReference type="SMART" id="SM00398">
    <property type="entry name" value="HMG"/>
    <property type="match status" value="1"/>
</dbReference>
<dbReference type="InterPro" id="IPR009071">
    <property type="entry name" value="HMG_box_dom"/>
</dbReference>
<dbReference type="PANTHER" id="PTHR10270">
    <property type="entry name" value="SOX TRANSCRIPTION FACTOR"/>
    <property type="match status" value="1"/>
</dbReference>
<dbReference type="GO" id="GO:0000978">
    <property type="term" value="F:RNA polymerase II cis-regulatory region sequence-specific DNA binding"/>
    <property type="evidence" value="ECO:0007669"/>
    <property type="project" value="TreeGrafter"/>
</dbReference>